<dbReference type="SUPFAM" id="SSF109604">
    <property type="entry name" value="HD-domain/PDEase-like"/>
    <property type="match status" value="1"/>
</dbReference>
<dbReference type="SMART" id="SM00471">
    <property type="entry name" value="HDc"/>
    <property type="match status" value="1"/>
</dbReference>
<dbReference type="PROSITE" id="PS51831">
    <property type="entry name" value="HD"/>
    <property type="match status" value="1"/>
</dbReference>
<dbReference type="Pfam" id="PF19276">
    <property type="entry name" value="HD_assoc_2"/>
    <property type="match status" value="1"/>
</dbReference>
<dbReference type="InterPro" id="IPR003607">
    <property type="entry name" value="HD/PDEase_dom"/>
</dbReference>
<dbReference type="EMBL" id="CP158299">
    <property type="protein sequence ID" value="XBV86950.1"/>
    <property type="molecule type" value="Genomic_DNA"/>
</dbReference>
<dbReference type="InterPro" id="IPR045509">
    <property type="entry name" value="HD_assoc_2"/>
</dbReference>
<feature type="domain" description="HD" evidence="1">
    <location>
        <begin position="55"/>
        <end position="185"/>
    </location>
</feature>
<organism evidence="2">
    <name type="scientific">Deinococcus sonorensis KR-87</name>
    <dbReference type="NCBI Taxonomy" id="694439"/>
    <lineage>
        <taxon>Bacteria</taxon>
        <taxon>Thermotogati</taxon>
        <taxon>Deinococcota</taxon>
        <taxon>Deinococci</taxon>
        <taxon>Deinococcales</taxon>
        <taxon>Deinococcaceae</taxon>
        <taxon>Deinococcus</taxon>
    </lineage>
</organism>
<dbReference type="AlphaFoldDB" id="A0AAU7UEV0"/>
<accession>A0AAU7UEV0</accession>
<proteinExistence type="predicted"/>
<dbReference type="InterPro" id="IPR006674">
    <property type="entry name" value="HD_domain"/>
</dbReference>
<gene>
    <name evidence="2" type="ORF">ABOD76_11760</name>
</gene>
<dbReference type="GO" id="GO:0008832">
    <property type="term" value="F:dGTPase activity"/>
    <property type="evidence" value="ECO:0007669"/>
    <property type="project" value="TreeGrafter"/>
</dbReference>
<evidence type="ECO:0000313" key="2">
    <source>
        <dbReference type="EMBL" id="XBV86950.1"/>
    </source>
</evidence>
<protein>
    <submittedName>
        <fullName evidence="2">HD domain-containing protein</fullName>
    </submittedName>
</protein>
<reference evidence="2" key="1">
    <citation type="submission" date="2024-06" db="EMBL/GenBank/DDBJ databases">
        <title>Draft Genome Sequence of Deinococcus sonorensis Type Strain KR-87, a Biofilm Producing Representative of the Genus Deinococcus.</title>
        <authorList>
            <person name="Boren L.S."/>
            <person name="Grosso R.A."/>
            <person name="Hugenberg-Cox A.N."/>
            <person name="Hill J.T.E."/>
            <person name="Albert C.M."/>
            <person name="Tuohy J.M."/>
        </authorList>
    </citation>
    <scope>NUCLEOTIDE SEQUENCE</scope>
    <source>
        <strain evidence="2">KR-87</strain>
    </source>
</reference>
<evidence type="ECO:0000259" key="1">
    <source>
        <dbReference type="PROSITE" id="PS51831"/>
    </source>
</evidence>
<dbReference type="InterPro" id="IPR050135">
    <property type="entry name" value="dGTPase-like"/>
</dbReference>
<dbReference type="CDD" id="cd00077">
    <property type="entry name" value="HDc"/>
    <property type="match status" value="1"/>
</dbReference>
<name>A0AAU7UEV0_9DEIO</name>
<dbReference type="Pfam" id="PF01966">
    <property type="entry name" value="HD"/>
    <property type="match status" value="1"/>
</dbReference>
<dbReference type="KEGG" id="dsc:ABOD76_11760"/>
<dbReference type="RefSeq" id="WP_350245042.1">
    <property type="nucleotide sequence ID" value="NZ_CP158299.1"/>
</dbReference>
<dbReference type="Gene3D" id="1.10.3210.10">
    <property type="entry name" value="Hypothetical protein af1432"/>
    <property type="match status" value="1"/>
</dbReference>
<dbReference type="PANTHER" id="PTHR11373">
    <property type="entry name" value="DEOXYNUCLEOSIDE TRIPHOSPHATE TRIPHOSPHOHYDROLASE"/>
    <property type="match status" value="1"/>
</dbReference>
<sequence>MPAHRQHEIKDPVHGFLRLSEAERQLIDSAPVQRLRHIHQLALSFLVYPGATHRRFEHSLGVMHLAGRAFDALVRNQDRFEGALPPPAGLDLGYWRRVLRAAALLHDVGHLPFSHAAEALLPDGLDHEDVSGRLIRSGHLAGPLAALEVDPGDVARLAVGGPSLSAWEAALSSLIVGDAFGADRVDYLLRDAYHSGAVLGTFDAERLLDRLTLLPGAGGALQVGLHIGGLQAAEALLTTRDALYEGLYFHPVRRIYDHHLGQFLQEALGTPLLPEGEAGRFSADLERHLSLSDNEVLTAIRRADRDPALPGHRWARRLLHREHFRLLYRSRQQPGDPAARQVAAQARERFGAEQVVYDPVERRPGQLDFLLLTGGQVGQAREASRLLRDLPPISAEFVYVAPEVEEPARAWLKQRPLDGGGRPG</sequence>
<dbReference type="PANTHER" id="PTHR11373:SF4">
    <property type="entry name" value="DEOXYNUCLEOSIDE TRIPHOSPHATE TRIPHOSPHOHYDROLASE SAMHD1"/>
    <property type="match status" value="1"/>
</dbReference>
<dbReference type="GO" id="GO:0006203">
    <property type="term" value="P:dGTP catabolic process"/>
    <property type="evidence" value="ECO:0007669"/>
    <property type="project" value="TreeGrafter"/>
</dbReference>